<feature type="domain" description="CBS" evidence="2">
    <location>
        <begin position="199"/>
        <end position="261"/>
    </location>
</feature>
<feature type="domain" description="SIS" evidence="3">
    <location>
        <begin position="32"/>
        <end position="174"/>
    </location>
</feature>
<dbReference type="GO" id="GO:0097367">
    <property type="term" value="F:carbohydrate derivative binding"/>
    <property type="evidence" value="ECO:0007669"/>
    <property type="project" value="InterPro"/>
</dbReference>
<organism evidence="4 5">
    <name type="scientific">Agrobacterium tumefaciens str. B6</name>
    <dbReference type="NCBI Taxonomy" id="1183423"/>
    <lineage>
        <taxon>Bacteria</taxon>
        <taxon>Pseudomonadati</taxon>
        <taxon>Pseudomonadota</taxon>
        <taxon>Alphaproteobacteria</taxon>
        <taxon>Hyphomicrobiales</taxon>
        <taxon>Rhizobiaceae</taxon>
        <taxon>Rhizobium/Agrobacterium group</taxon>
        <taxon>Agrobacterium</taxon>
        <taxon>Agrobacterium tumefaciens complex</taxon>
    </lineage>
</organism>
<keyword evidence="4" id="KW-0413">Isomerase</keyword>
<dbReference type="SMART" id="SM00116">
    <property type="entry name" value="CBS"/>
    <property type="match status" value="2"/>
</dbReference>
<dbReference type="PANTHER" id="PTHR42745">
    <property type="match status" value="1"/>
</dbReference>
<dbReference type="Pfam" id="PF01380">
    <property type="entry name" value="SIS"/>
    <property type="match status" value="1"/>
</dbReference>
<evidence type="ECO:0000313" key="5">
    <source>
        <dbReference type="Proteomes" id="UP000192074"/>
    </source>
</evidence>
<evidence type="ECO:0000259" key="2">
    <source>
        <dbReference type="PROSITE" id="PS51371"/>
    </source>
</evidence>
<sequence length="318" mass="33454">MFDFDAYFNGAAEAVTVVESAKDQIETVVARLVEAIGCGGKVVLVGIGKSGHICRKVCGSFNSYGVTSLFLHASECAHGDLGALDSNDVVILVSRSGASTELFPVVNFCGGAGISTVAISSNATSALVRESEFAIVIPKTDEAVPHRLAPTYSTLSALVALDAIFVATVAGLGLDAGAFMRHHPGGALGQLGRSVEDVMQTKPLPLVRQGMSIRDSIVMMTTGMVGCVGIIDKDGTLVGIFTDGDLRRGVEHLDLSAPIDSISNANMTVLEAEMVLSDVVSVFRDRKIPSAFVCRENKPIGIVHIRHLTELQPEKAED</sequence>
<dbReference type="PROSITE" id="PS51464">
    <property type="entry name" value="SIS"/>
    <property type="match status" value="1"/>
</dbReference>
<protein>
    <submittedName>
        <fullName evidence="4">Putative Uncharacterized phosphosugar isomerase aq_1546</fullName>
    </submittedName>
</protein>
<reference evidence="4 5" key="1">
    <citation type="submission" date="2016-01" db="EMBL/GenBank/DDBJ databases">
        <authorList>
            <person name="Regsiter A."/>
            <person name="william w."/>
        </authorList>
    </citation>
    <scope>NUCLEOTIDE SEQUENCE [LARGE SCALE GENOMIC DNA]</scope>
    <source>
        <strain evidence="4 5">B6</strain>
    </source>
</reference>
<evidence type="ECO:0000313" key="4">
    <source>
        <dbReference type="EMBL" id="CVI20787.1"/>
    </source>
</evidence>
<accession>A0A822V0R5</accession>
<dbReference type="PROSITE" id="PS51371">
    <property type="entry name" value="CBS"/>
    <property type="match status" value="2"/>
</dbReference>
<evidence type="ECO:0000259" key="3">
    <source>
        <dbReference type="PROSITE" id="PS51464"/>
    </source>
</evidence>
<dbReference type="Gene3D" id="3.40.50.10490">
    <property type="entry name" value="Glucose-6-phosphate isomerase like protein, domain 1"/>
    <property type="match status" value="1"/>
</dbReference>
<dbReference type="Pfam" id="PF00571">
    <property type="entry name" value="CBS"/>
    <property type="match status" value="2"/>
</dbReference>
<dbReference type="Proteomes" id="UP000192074">
    <property type="component" value="Unassembled WGS sequence"/>
</dbReference>
<dbReference type="InterPro" id="IPR046348">
    <property type="entry name" value="SIS_dom_sf"/>
</dbReference>
<dbReference type="PANTHER" id="PTHR42745:SF1">
    <property type="entry name" value="ARABINOSE 5-PHOSPHATE ISOMERASE KDSD"/>
    <property type="match status" value="1"/>
</dbReference>
<name>A0A822V0R5_AGRTU</name>
<dbReference type="AlphaFoldDB" id="A0A822V0R5"/>
<dbReference type="InterPro" id="IPR001347">
    <property type="entry name" value="SIS_dom"/>
</dbReference>
<dbReference type="GO" id="GO:1901135">
    <property type="term" value="P:carbohydrate derivative metabolic process"/>
    <property type="evidence" value="ECO:0007669"/>
    <property type="project" value="InterPro"/>
</dbReference>
<dbReference type="SUPFAM" id="SSF53697">
    <property type="entry name" value="SIS domain"/>
    <property type="match status" value="1"/>
</dbReference>
<dbReference type="InterPro" id="IPR000644">
    <property type="entry name" value="CBS_dom"/>
</dbReference>
<dbReference type="GO" id="GO:0016853">
    <property type="term" value="F:isomerase activity"/>
    <property type="evidence" value="ECO:0007669"/>
    <property type="project" value="UniProtKB-KW"/>
</dbReference>
<feature type="domain" description="CBS" evidence="2">
    <location>
        <begin position="262"/>
        <end position="318"/>
    </location>
</feature>
<dbReference type="InterPro" id="IPR050986">
    <property type="entry name" value="GutQ/KpsF_isomerases"/>
</dbReference>
<proteinExistence type="predicted"/>
<dbReference type="EMBL" id="FCNL01000029">
    <property type="protein sequence ID" value="CVI20787.1"/>
    <property type="molecule type" value="Genomic_DNA"/>
</dbReference>
<keyword evidence="1" id="KW-0129">CBS domain</keyword>
<comment type="caution">
    <text evidence="4">The sequence shown here is derived from an EMBL/GenBank/DDBJ whole genome shotgun (WGS) entry which is preliminary data.</text>
</comment>
<evidence type="ECO:0000256" key="1">
    <source>
        <dbReference type="PROSITE-ProRule" id="PRU00703"/>
    </source>
</evidence>
<gene>
    <name evidence="4" type="ORF">AGR4A_Lc110055</name>
</gene>
<dbReference type="Gene3D" id="3.10.580.10">
    <property type="entry name" value="CBS-domain"/>
    <property type="match status" value="1"/>
</dbReference>
<dbReference type="RefSeq" id="WP_060725492.1">
    <property type="nucleotide sequence ID" value="NZ_LMVK01000049.1"/>
</dbReference>
<dbReference type="InterPro" id="IPR046342">
    <property type="entry name" value="CBS_dom_sf"/>
</dbReference>